<dbReference type="EMBL" id="LZPO01088127">
    <property type="protein sequence ID" value="OBS65903.1"/>
    <property type="molecule type" value="Genomic_DNA"/>
</dbReference>
<evidence type="ECO:0000313" key="5">
    <source>
        <dbReference type="Proteomes" id="UP000092124"/>
    </source>
</evidence>
<evidence type="ECO:0000313" key="4">
    <source>
        <dbReference type="EMBL" id="OBS65903.1"/>
    </source>
</evidence>
<dbReference type="InterPro" id="IPR027107">
    <property type="entry name" value="Tuberin/Ral-act_asu"/>
</dbReference>
<dbReference type="PROSITE" id="PS50085">
    <property type="entry name" value="RAPGAP"/>
    <property type="match status" value="1"/>
</dbReference>
<gene>
    <name evidence="4" type="ORF">A6R68_05557</name>
</gene>
<dbReference type="AlphaFoldDB" id="A0A1A6GI01"/>
<evidence type="ECO:0000259" key="3">
    <source>
        <dbReference type="PROSITE" id="PS50085"/>
    </source>
</evidence>
<dbReference type="SUPFAM" id="SSF111347">
    <property type="entry name" value="Rap/Ran-GAP"/>
    <property type="match status" value="1"/>
</dbReference>
<keyword evidence="5" id="KW-1185">Reference proteome</keyword>
<dbReference type="OrthoDB" id="19311at2759"/>
<dbReference type="PANTHER" id="PTHR10063">
    <property type="entry name" value="TUBERIN"/>
    <property type="match status" value="1"/>
</dbReference>
<dbReference type="InterPro" id="IPR035974">
    <property type="entry name" value="Rap/Ran-GAP_sf"/>
</dbReference>
<evidence type="ECO:0000256" key="2">
    <source>
        <dbReference type="PROSITE-ProRule" id="PRU00165"/>
    </source>
</evidence>
<sequence length="369" mass="40991">FPNKIVAQVACDVLQLLVSYWEKLQMYETALPRKMAEILVATIAFLLPSAEYSSVETDKKFIVSLLLCLLDWCMALPLSALLHPVSTVVLEELHPPRAPLLDYIYRVLHCCVCGSSTYTQQSHYTLTLADLSSTDYDPFLPLANVRNSEPVQYHSSADLGNLLTVEEEKKRRSVELIPLTARMVMAHLVNHLGHYPLSGGPAVLHSLVSENHDNAHVEGTELSSEVFRSPNLQLFVFNDSTLISYLQTPAEGPDGGTSGASLSDVDLSTHCGFMGGLQRNGSTGQTAPYYATSTVEVIFHVSTRMPSDSDDSLTKKLRHLGNDEVHIVWSEHSRDYRRGIIPTAFGDVSIIIYPMKNHMFFITITKKPE</sequence>
<name>A0A1A6GI01_NEOLE</name>
<dbReference type="PANTHER" id="PTHR10063:SF2">
    <property type="entry name" value="RAL GTPASE-ACTIVATING PROTEIN SUBUNIT ALPHA-2"/>
    <property type="match status" value="1"/>
</dbReference>
<protein>
    <recommendedName>
        <fullName evidence="3">Rap-GAP domain-containing protein</fullName>
    </recommendedName>
</protein>
<dbReference type="GO" id="GO:0051056">
    <property type="term" value="P:regulation of small GTPase mediated signal transduction"/>
    <property type="evidence" value="ECO:0007669"/>
    <property type="project" value="InterPro"/>
</dbReference>
<dbReference type="InterPro" id="IPR000331">
    <property type="entry name" value="Rap/Ran_GAP_dom"/>
</dbReference>
<dbReference type="GO" id="GO:0005096">
    <property type="term" value="F:GTPase activator activity"/>
    <property type="evidence" value="ECO:0007669"/>
    <property type="project" value="UniProtKB-UniRule"/>
</dbReference>
<feature type="non-terminal residue" evidence="4">
    <location>
        <position position="369"/>
    </location>
</feature>
<evidence type="ECO:0000256" key="1">
    <source>
        <dbReference type="ARBA" id="ARBA00022468"/>
    </source>
</evidence>
<reference evidence="4 5" key="1">
    <citation type="submission" date="2016-06" db="EMBL/GenBank/DDBJ databases">
        <title>The Draft Genome Sequence and Annotation of the Desert Woodrat Neotoma lepida.</title>
        <authorList>
            <person name="Campbell M."/>
            <person name="Oakeson K.F."/>
            <person name="Yandell M."/>
            <person name="Halpert J.R."/>
            <person name="Dearing D."/>
        </authorList>
    </citation>
    <scope>NUCLEOTIDE SEQUENCE [LARGE SCALE GENOMIC DNA]</scope>
    <source>
        <strain evidence="4">417</strain>
        <tissue evidence="4">Liver</tissue>
    </source>
</reference>
<proteinExistence type="predicted"/>
<dbReference type="Proteomes" id="UP000092124">
    <property type="component" value="Unassembled WGS sequence"/>
</dbReference>
<organism evidence="4 5">
    <name type="scientific">Neotoma lepida</name>
    <name type="common">Desert woodrat</name>
    <dbReference type="NCBI Taxonomy" id="56216"/>
    <lineage>
        <taxon>Eukaryota</taxon>
        <taxon>Metazoa</taxon>
        <taxon>Chordata</taxon>
        <taxon>Craniata</taxon>
        <taxon>Vertebrata</taxon>
        <taxon>Euteleostomi</taxon>
        <taxon>Mammalia</taxon>
        <taxon>Eutheria</taxon>
        <taxon>Euarchontoglires</taxon>
        <taxon>Glires</taxon>
        <taxon>Rodentia</taxon>
        <taxon>Myomorpha</taxon>
        <taxon>Muroidea</taxon>
        <taxon>Cricetidae</taxon>
        <taxon>Neotominae</taxon>
        <taxon>Neotoma</taxon>
    </lineage>
</organism>
<accession>A0A1A6GI01</accession>
<feature type="domain" description="Rap-GAP" evidence="3">
    <location>
        <begin position="189"/>
        <end position="369"/>
    </location>
</feature>
<dbReference type="STRING" id="56216.A0A1A6GI01"/>
<dbReference type="FunFam" id="3.40.50.11210:FF:000001">
    <property type="entry name" value="Ral GTPase-activating protein subunit alpha-1 isoform 1"/>
    <property type="match status" value="1"/>
</dbReference>
<feature type="non-terminal residue" evidence="4">
    <location>
        <position position="1"/>
    </location>
</feature>
<dbReference type="Gene3D" id="3.40.50.11210">
    <property type="entry name" value="Rap/Ran-GAP"/>
    <property type="match status" value="1"/>
</dbReference>
<dbReference type="GO" id="GO:0005634">
    <property type="term" value="C:nucleus"/>
    <property type="evidence" value="ECO:0007669"/>
    <property type="project" value="InterPro"/>
</dbReference>
<keyword evidence="1 2" id="KW-0343">GTPase activation</keyword>
<comment type="caution">
    <text evidence="4">The sequence shown here is derived from an EMBL/GenBank/DDBJ whole genome shotgun (WGS) entry which is preliminary data.</text>
</comment>
<dbReference type="GO" id="GO:0005737">
    <property type="term" value="C:cytoplasm"/>
    <property type="evidence" value="ECO:0007669"/>
    <property type="project" value="TreeGrafter"/>
</dbReference>
<dbReference type="Pfam" id="PF02145">
    <property type="entry name" value="Rap_GAP"/>
    <property type="match status" value="1"/>
</dbReference>